<dbReference type="STRING" id="378806.STAUR_2843"/>
<dbReference type="FunFam" id="3.40.30.10:FF:000005">
    <property type="entry name" value="Glutaredoxin 5"/>
    <property type="match status" value="1"/>
</dbReference>
<dbReference type="SUPFAM" id="SSF52833">
    <property type="entry name" value="Thioredoxin-like"/>
    <property type="match status" value="1"/>
</dbReference>
<dbReference type="PIRSF" id="PIRSF005894">
    <property type="entry name" value="Monothiol_GRX"/>
    <property type="match status" value="1"/>
</dbReference>
<accession>E3FP17</accession>
<dbReference type="PROSITE" id="PS51354">
    <property type="entry name" value="GLUTAREDOXIN_2"/>
    <property type="match status" value="1"/>
</dbReference>
<evidence type="ECO:0000259" key="9">
    <source>
        <dbReference type="Pfam" id="PF00462"/>
    </source>
</evidence>
<keyword evidence="5 8" id="KW-0411">Iron-sulfur</keyword>
<name>E3FP17_STIAD</name>
<dbReference type="InterPro" id="IPR033658">
    <property type="entry name" value="GRX_PICOT-like"/>
</dbReference>
<dbReference type="RefSeq" id="WP_013375456.1">
    <property type="nucleotide sequence ID" value="NC_014623.1"/>
</dbReference>
<dbReference type="InterPro" id="IPR002109">
    <property type="entry name" value="Glutaredoxin"/>
</dbReference>
<dbReference type="Proteomes" id="UP000001351">
    <property type="component" value="Chromosome"/>
</dbReference>
<evidence type="ECO:0000256" key="4">
    <source>
        <dbReference type="ARBA" id="ARBA00023004"/>
    </source>
</evidence>
<dbReference type="GO" id="GO:0015036">
    <property type="term" value="F:disulfide oxidoreductase activity"/>
    <property type="evidence" value="ECO:0007669"/>
    <property type="project" value="InterPro"/>
</dbReference>
<dbReference type="OrthoDB" id="9804115at2"/>
<sequence length="109" mass="11788">MTPELKAQIEEHIRSHKIVLFMKGNALFPQCGFSARALQLLQPLGQVHTVDVLADPAIRQGIKDYSNWPTIPQVYINGEFVGGSDILAEMAERGELANLVAGTSSGAAQ</sequence>
<evidence type="ECO:0000256" key="3">
    <source>
        <dbReference type="ARBA" id="ARBA00022723"/>
    </source>
</evidence>
<dbReference type="AlphaFoldDB" id="E3FP17"/>
<dbReference type="KEGG" id="sur:STAUR_2843"/>
<keyword evidence="2 8" id="KW-0001">2Fe-2S</keyword>
<keyword evidence="11" id="KW-1185">Reference proteome</keyword>
<dbReference type="EMBL" id="CP002271">
    <property type="protein sequence ID" value="ADO70635.1"/>
    <property type="molecule type" value="Genomic_DNA"/>
</dbReference>
<dbReference type="HOGENOM" id="CLU_026126_2_1_7"/>
<evidence type="ECO:0000256" key="6">
    <source>
        <dbReference type="ARBA" id="ARBA00023284"/>
    </source>
</evidence>
<dbReference type="CDD" id="cd03028">
    <property type="entry name" value="GRX_PICOT_like"/>
    <property type="match status" value="1"/>
</dbReference>
<evidence type="ECO:0000313" key="11">
    <source>
        <dbReference type="Proteomes" id="UP000001351"/>
    </source>
</evidence>
<reference evidence="10 11" key="1">
    <citation type="journal article" date="2011" name="Mol. Biol. Evol.">
        <title>Comparative genomic analysis of fruiting body formation in Myxococcales.</title>
        <authorList>
            <person name="Huntley S."/>
            <person name="Hamann N."/>
            <person name="Wegener-Feldbrugge S."/>
            <person name="Treuner-Lange A."/>
            <person name="Kube M."/>
            <person name="Reinhardt R."/>
            <person name="Klages S."/>
            <person name="Muller R."/>
            <person name="Ronning C.M."/>
            <person name="Nierman W.C."/>
            <person name="Sogaard-Andersen L."/>
        </authorList>
    </citation>
    <scope>NUCLEOTIDE SEQUENCE [LARGE SCALE GENOMIC DNA]</scope>
    <source>
        <strain evidence="10 11">DW4/3-1</strain>
    </source>
</reference>
<dbReference type="InterPro" id="IPR004480">
    <property type="entry name" value="Monothiol_GRX-rel"/>
</dbReference>
<dbReference type="PANTHER" id="PTHR10293">
    <property type="entry name" value="GLUTAREDOXIN FAMILY MEMBER"/>
    <property type="match status" value="1"/>
</dbReference>
<dbReference type="GO" id="GO:0046872">
    <property type="term" value="F:metal ion binding"/>
    <property type="evidence" value="ECO:0007669"/>
    <property type="project" value="UniProtKB-KW"/>
</dbReference>
<proteinExistence type="inferred from homology"/>
<evidence type="ECO:0000256" key="8">
    <source>
        <dbReference type="PIRSR" id="PIRSR005894-2"/>
    </source>
</evidence>
<evidence type="ECO:0000256" key="1">
    <source>
        <dbReference type="ARBA" id="ARBA00009630"/>
    </source>
</evidence>
<dbReference type="Gene3D" id="3.40.30.10">
    <property type="entry name" value="Glutaredoxin"/>
    <property type="match status" value="1"/>
</dbReference>
<dbReference type="eggNOG" id="COG0278">
    <property type="taxonomic scope" value="Bacteria"/>
</dbReference>
<evidence type="ECO:0000256" key="7">
    <source>
        <dbReference type="PIRNR" id="PIRNR005894"/>
    </source>
</evidence>
<protein>
    <recommendedName>
        <fullName evidence="7">Glutaredoxin</fullName>
    </recommendedName>
</protein>
<gene>
    <name evidence="10" type="ordered locus">STAUR_2843</name>
</gene>
<keyword evidence="6" id="KW-0676">Redox-active center</keyword>
<dbReference type="PANTHER" id="PTHR10293:SF16">
    <property type="entry name" value="GLUTAREDOXIN-RELATED PROTEIN 5, MITOCHONDRIAL"/>
    <property type="match status" value="1"/>
</dbReference>
<dbReference type="InterPro" id="IPR014434">
    <property type="entry name" value="Monothiol_GRX"/>
</dbReference>
<evidence type="ECO:0000256" key="2">
    <source>
        <dbReference type="ARBA" id="ARBA00022714"/>
    </source>
</evidence>
<evidence type="ECO:0000313" key="10">
    <source>
        <dbReference type="EMBL" id="ADO70635.1"/>
    </source>
</evidence>
<feature type="domain" description="Glutaredoxin" evidence="9">
    <location>
        <begin position="18"/>
        <end position="81"/>
    </location>
</feature>
<comment type="similarity">
    <text evidence="1 7">Belongs to the glutaredoxin family. Monothiol subfamily.</text>
</comment>
<dbReference type="Pfam" id="PF00462">
    <property type="entry name" value="Glutaredoxin"/>
    <property type="match status" value="1"/>
</dbReference>
<organism evidence="10 11">
    <name type="scientific">Stigmatella aurantiaca (strain DW4/3-1)</name>
    <dbReference type="NCBI Taxonomy" id="378806"/>
    <lineage>
        <taxon>Bacteria</taxon>
        <taxon>Pseudomonadati</taxon>
        <taxon>Myxococcota</taxon>
        <taxon>Myxococcia</taxon>
        <taxon>Myxococcales</taxon>
        <taxon>Cystobacterineae</taxon>
        <taxon>Archangiaceae</taxon>
        <taxon>Stigmatella</taxon>
    </lineage>
</organism>
<keyword evidence="3 8" id="KW-0479">Metal-binding</keyword>
<dbReference type="NCBIfam" id="TIGR00365">
    <property type="entry name" value="Grx4 family monothiol glutaredoxin"/>
    <property type="match status" value="1"/>
</dbReference>
<evidence type="ECO:0000256" key="5">
    <source>
        <dbReference type="ARBA" id="ARBA00023014"/>
    </source>
</evidence>
<feature type="binding site" evidence="8">
    <location>
        <position position="31"/>
    </location>
    <ligand>
        <name>[2Fe-2S] cluster</name>
        <dbReference type="ChEBI" id="CHEBI:190135"/>
        <note>ligand shared between dimeric partners</note>
    </ligand>
</feature>
<keyword evidence="4 8" id="KW-0408">Iron</keyword>
<dbReference type="InterPro" id="IPR036249">
    <property type="entry name" value="Thioredoxin-like_sf"/>
</dbReference>
<dbReference type="GO" id="GO:0051537">
    <property type="term" value="F:2 iron, 2 sulfur cluster binding"/>
    <property type="evidence" value="ECO:0007669"/>
    <property type="project" value="UniProtKB-KW"/>
</dbReference>